<gene>
    <name evidence="5" type="primary">LOC113401841</name>
</gene>
<dbReference type="PRINTS" id="PR00081">
    <property type="entry name" value="GDHRDH"/>
</dbReference>
<keyword evidence="1" id="KW-0560">Oxidoreductase</keyword>
<dbReference type="RefSeq" id="XP_064075028.1">
    <property type="nucleotide sequence ID" value="XM_064218958.1"/>
</dbReference>
<evidence type="ECO:0000313" key="5">
    <source>
        <dbReference type="RefSeq" id="XP_064075028.1"/>
    </source>
</evidence>
<dbReference type="InterPro" id="IPR002347">
    <property type="entry name" value="SDR_fam"/>
</dbReference>
<keyword evidence="3" id="KW-0812">Transmembrane</keyword>
<dbReference type="PANTHER" id="PTHR43157">
    <property type="entry name" value="PHOSPHATIDYLINOSITOL-GLYCAN BIOSYNTHESIS CLASS F PROTEIN-RELATED"/>
    <property type="match status" value="1"/>
</dbReference>
<comment type="similarity">
    <text evidence="2">Belongs to the short-chain dehydrogenases/reductases (SDR) family.</text>
</comment>
<dbReference type="InterPro" id="IPR036291">
    <property type="entry name" value="NAD(P)-bd_dom_sf"/>
</dbReference>
<name>A0ABM4AUR4_VANTA</name>
<keyword evidence="4" id="KW-1185">Reference proteome</keyword>
<accession>A0ABM4AUR4</accession>
<keyword evidence="3" id="KW-0472">Membrane</keyword>
<dbReference type="GeneID" id="113401841"/>
<evidence type="ECO:0000313" key="4">
    <source>
        <dbReference type="Proteomes" id="UP001652626"/>
    </source>
</evidence>
<dbReference type="Gene3D" id="3.40.50.720">
    <property type="entry name" value="NAD(P)-binding Rossmann-like Domain"/>
    <property type="match status" value="1"/>
</dbReference>
<feature type="transmembrane region" description="Helical" evidence="3">
    <location>
        <begin position="6"/>
        <end position="34"/>
    </location>
</feature>
<evidence type="ECO:0000256" key="3">
    <source>
        <dbReference type="SAM" id="Phobius"/>
    </source>
</evidence>
<evidence type="ECO:0000256" key="1">
    <source>
        <dbReference type="ARBA" id="ARBA00023002"/>
    </source>
</evidence>
<dbReference type="PRINTS" id="PR00080">
    <property type="entry name" value="SDRFAMILY"/>
</dbReference>
<keyword evidence="3" id="KW-1133">Transmembrane helix</keyword>
<dbReference type="Pfam" id="PF00106">
    <property type="entry name" value="adh_short"/>
    <property type="match status" value="1"/>
</dbReference>
<dbReference type="SUPFAM" id="SSF51735">
    <property type="entry name" value="NAD(P)-binding Rossmann-fold domains"/>
    <property type="match status" value="1"/>
</dbReference>
<dbReference type="Proteomes" id="UP001652626">
    <property type="component" value="Chromosome 25"/>
</dbReference>
<sequence length="332" mass="37193">MWSILVLFIGISAKIIGSFLIFCLLFLIGLRFWLEPFKGVCKCKTKLHGKIALITGGNSGIGFETAKDFARRGAKVIIASRDIKKSEEAVANIIATTGNESVEHRFLNLLKKDSIEAFAKDFNKDFHRLDILVNNAGIGAIKQQNTKDGIDKLMQINYVGPFTLTHLLLDKLIASKPSRIVNVSSYLHKMAKFDFQNLTDVFTITDKTDSLYSQMVRYGNAKLCDILWTVALAKKLPNGVTANVLHPGLVKTNIFNNFNPNVKRVLFLIIDLLYKTPLEGAQTIIHLCVSPKLEKETGGYYMDCKKVSPSKAAEDEDLTERLWHKTLSLIKQ</sequence>
<organism evidence="4 5">
    <name type="scientific">Vanessa tameamea</name>
    <name type="common">Kamehameha butterfly</name>
    <dbReference type="NCBI Taxonomy" id="334116"/>
    <lineage>
        <taxon>Eukaryota</taxon>
        <taxon>Metazoa</taxon>
        <taxon>Ecdysozoa</taxon>
        <taxon>Arthropoda</taxon>
        <taxon>Hexapoda</taxon>
        <taxon>Insecta</taxon>
        <taxon>Pterygota</taxon>
        <taxon>Neoptera</taxon>
        <taxon>Endopterygota</taxon>
        <taxon>Lepidoptera</taxon>
        <taxon>Glossata</taxon>
        <taxon>Ditrysia</taxon>
        <taxon>Papilionoidea</taxon>
        <taxon>Nymphalidae</taxon>
        <taxon>Nymphalinae</taxon>
        <taxon>Vanessa</taxon>
    </lineage>
</organism>
<dbReference type="CDD" id="cd05327">
    <property type="entry name" value="retinol-DH_like_SDR_c_like"/>
    <property type="match status" value="1"/>
</dbReference>
<dbReference type="PANTHER" id="PTHR43157:SF31">
    <property type="entry name" value="PHOSPHATIDYLINOSITOL-GLYCAN BIOSYNTHESIS CLASS F PROTEIN"/>
    <property type="match status" value="1"/>
</dbReference>
<protein>
    <submittedName>
        <fullName evidence="5">Retinol dehydrogenase 11-like</fullName>
    </submittedName>
</protein>
<proteinExistence type="inferred from homology"/>
<reference evidence="5" key="1">
    <citation type="submission" date="2025-08" db="UniProtKB">
        <authorList>
            <consortium name="RefSeq"/>
        </authorList>
    </citation>
    <scope>IDENTIFICATION</scope>
    <source>
        <tissue evidence="5">Whole body</tissue>
    </source>
</reference>
<evidence type="ECO:0000256" key="2">
    <source>
        <dbReference type="RuleBase" id="RU000363"/>
    </source>
</evidence>